<organism evidence="1 2">
    <name type="scientific">Mycena sanguinolenta</name>
    <dbReference type="NCBI Taxonomy" id="230812"/>
    <lineage>
        <taxon>Eukaryota</taxon>
        <taxon>Fungi</taxon>
        <taxon>Dikarya</taxon>
        <taxon>Basidiomycota</taxon>
        <taxon>Agaricomycotina</taxon>
        <taxon>Agaricomycetes</taxon>
        <taxon>Agaricomycetidae</taxon>
        <taxon>Agaricales</taxon>
        <taxon>Marasmiineae</taxon>
        <taxon>Mycenaceae</taxon>
        <taxon>Mycena</taxon>
    </lineage>
</organism>
<reference evidence="1" key="1">
    <citation type="submission" date="2020-05" db="EMBL/GenBank/DDBJ databases">
        <title>Mycena genomes resolve the evolution of fungal bioluminescence.</title>
        <authorList>
            <person name="Tsai I.J."/>
        </authorList>
    </citation>
    <scope>NUCLEOTIDE SEQUENCE</scope>
    <source>
        <strain evidence="1">160909Yilan</strain>
    </source>
</reference>
<evidence type="ECO:0000313" key="1">
    <source>
        <dbReference type="EMBL" id="KAF7355642.1"/>
    </source>
</evidence>
<comment type="caution">
    <text evidence="1">The sequence shown here is derived from an EMBL/GenBank/DDBJ whole genome shotgun (WGS) entry which is preliminary data.</text>
</comment>
<proteinExistence type="predicted"/>
<keyword evidence="2" id="KW-1185">Reference proteome</keyword>
<evidence type="ECO:0000313" key="2">
    <source>
        <dbReference type="Proteomes" id="UP000623467"/>
    </source>
</evidence>
<protein>
    <submittedName>
        <fullName evidence="1">F-box domain-containing protein</fullName>
    </submittedName>
</protein>
<gene>
    <name evidence="1" type="ORF">MSAN_01481700</name>
</gene>
<sequence>MHNSVEDLELQPPATLIRVCRVWRTIALSTPELWCTFNLMLDTIAPGVIVPDPNALEAYIHRWLGRAALRPLHLSFHREDADDPHAECIFPIPRLRDLIARCSSRLEYLELGLSQDELGELGLDMMEFPILQSATFEHVYGPDPDPDHPVNTFDNAPQLSSICLVGHAESSYYSLPWLQLTTFEGPISGLELFQVALNLTDATCAVDCLRHGPTARSPIQHNRLQSLALVCNHENPEDILEYLILPALRCLRISEAQDTTYPTLHSFLLRSSSPLITLSIRGDNDGFSDWQECLSSVAATLENLELDCPSAKVQNSILYLHYAAPFTRLQHSRISPPLPKLRNIIFSGLTSTNYGLLQRFLEDRSADSQLTKLESFTVIWGYKTSFLSVRTERSFASTMRRFVEAGTHIHIGTERKNYLLL</sequence>
<name>A0A8H6YBY2_9AGAR</name>
<dbReference type="EMBL" id="JACAZH010000011">
    <property type="protein sequence ID" value="KAF7355642.1"/>
    <property type="molecule type" value="Genomic_DNA"/>
</dbReference>
<dbReference type="AlphaFoldDB" id="A0A8H6YBY2"/>
<accession>A0A8H6YBY2</accession>
<dbReference type="Proteomes" id="UP000623467">
    <property type="component" value="Unassembled WGS sequence"/>
</dbReference>
<dbReference type="OrthoDB" id="2966798at2759"/>